<dbReference type="PANTHER" id="PTHR31212">
    <property type="entry name" value="ALPHA-KETOGLUTARATE-DEPENDENT DIOXYGENASE ALKB HOMOLOG 3"/>
    <property type="match status" value="1"/>
</dbReference>
<gene>
    <name evidence="2" type="ORF">NIES267_22080</name>
</gene>
<dbReference type="Pfam" id="PF13532">
    <property type="entry name" value="2OG-FeII_Oxy_2"/>
    <property type="match status" value="1"/>
</dbReference>
<dbReference type="InterPro" id="IPR027450">
    <property type="entry name" value="AlkB-like"/>
</dbReference>
<dbReference type="OrthoDB" id="190276at2"/>
<reference evidence="2 3" key="1">
    <citation type="submission" date="2017-06" db="EMBL/GenBank/DDBJ databases">
        <title>Genome sequencing of cyanobaciteial culture collection at National Institute for Environmental Studies (NIES).</title>
        <authorList>
            <person name="Hirose Y."/>
            <person name="Shimura Y."/>
            <person name="Fujisawa T."/>
            <person name="Nakamura Y."/>
            <person name="Kawachi M."/>
        </authorList>
    </citation>
    <scope>NUCLEOTIDE SEQUENCE [LARGE SCALE GENOMIC DNA]</scope>
    <source>
        <strain evidence="2 3">NIES-267</strain>
    </source>
</reference>
<organism evidence="2 3">
    <name type="scientific">Calothrix parasitica NIES-267</name>
    <dbReference type="NCBI Taxonomy" id="1973488"/>
    <lineage>
        <taxon>Bacteria</taxon>
        <taxon>Bacillati</taxon>
        <taxon>Cyanobacteriota</taxon>
        <taxon>Cyanophyceae</taxon>
        <taxon>Nostocales</taxon>
        <taxon>Calotrichaceae</taxon>
        <taxon>Calothrix</taxon>
    </lineage>
</organism>
<name>A0A1Z4LNG7_9CYAN</name>
<dbReference type="InterPro" id="IPR032854">
    <property type="entry name" value="ALKBH3"/>
</dbReference>
<evidence type="ECO:0000259" key="1">
    <source>
        <dbReference type="PROSITE" id="PS51471"/>
    </source>
</evidence>
<dbReference type="SUPFAM" id="SSF51197">
    <property type="entry name" value="Clavaminate synthase-like"/>
    <property type="match status" value="1"/>
</dbReference>
<dbReference type="GO" id="GO:0051213">
    <property type="term" value="F:dioxygenase activity"/>
    <property type="evidence" value="ECO:0007669"/>
    <property type="project" value="InterPro"/>
</dbReference>
<dbReference type="InterPro" id="IPR005123">
    <property type="entry name" value="Oxoglu/Fe-dep_dioxygenase_dom"/>
</dbReference>
<dbReference type="GO" id="GO:0006307">
    <property type="term" value="P:DNA alkylation repair"/>
    <property type="evidence" value="ECO:0007669"/>
    <property type="project" value="InterPro"/>
</dbReference>
<evidence type="ECO:0000313" key="3">
    <source>
        <dbReference type="Proteomes" id="UP000218418"/>
    </source>
</evidence>
<accession>A0A1Z4LNG7</accession>
<dbReference type="Gene3D" id="2.60.120.590">
    <property type="entry name" value="Alpha-ketoglutarate-dependent dioxygenase AlkB-like"/>
    <property type="match status" value="1"/>
</dbReference>
<dbReference type="InterPro" id="IPR037151">
    <property type="entry name" value="AlkB-like_sf"/>
</dbReference>
<dbReference type="EMBL" id="AP018227">
    <property type="protein sequence ID" value="BAY82724.1"/>
    <property type="molecule type" value="Genomic_DNA"/>
</dbReference>
<proteinExistence type="predicted"/>
<dbReference type="PROSITE" id="PS51471">
    <property type="entry name" value="FE2OG_OXY"/>
    <property type="match status" value="1"/>
</dbReference>
<keyword evidence="3" id="KW-1185">Reference proteome</keyword>
<dbReference type="Proteomes" id="UP000218418">
    <property type="component" value="Chromosome"/>
</dbReference>
<sequence length="174" mass="19843">MNIKEPELVFIDNFIENSDELFVSLRDSIVWDERIKARKTASFGVAYDYSNITYPQVEMHSSLRTICNQIESDIGFLPNNCLLNYYPDGNSTMGYHSDSAKELKVGTGVVIISLGSERCISFRSKVDREIKFKYQLYCGGLLYMDKAVQDSWMHAIPKQDGAGERISLSFRNIV</sequence>
<dbReference type="PANTHER" id="PTHR31212:SF4">
    <property type="entry name" value="ALPHA-KETOGLUTARATE-DEPENDENT DIOXYGENASE ALKB HOMOLOG 3"/>
    <property type="match status" value="1"/>
</dbReference>
<protein>
    <submittedName>
        <fullName evidence="2">Alkylated DNA repair protein</fullName>
    </submittedName>
</protein>
<feature type="domain" description="Fe2OG dioxygenase" evidence="1">
    <location>
        <begin position="77"/>
        <end position="174"/>
    </location>
</feature>
<dbReference type="AlphaFoldDB" id="A0A1Z4LNG7"/>
<evidence type="ECO:0000313" key="2">
    <source>
        <dbReference type="EMBL" id="BAY82724.1"/>
    </source>
</evidence>